<proteinExistence type="predicted"/>
<dbReference type="EMBL" id="LR796183">
    <property type="protein sequence ID" value="CAB4124463.1"/>
    <property type="molecule type" value="Genomic_DNA"/>
</dbReference>
<evidence type="ECO:0000256" key="1">
    <source>
        <dbReference type="SAM" id="MobiDB-lite"/>
    </source>
</evidence>
<dbReference type="SUPFAM" id="SSF50249">
    <property type="entry name" value="Nucleic acid-binding proteins"/>
    <property type="match status" value="1"/>
</dbReference>
<dbReference type="Gene3D" id="2.40.50.140">
    <property type="entry name" value="Nucleic acid-binding proteins"/>
    <property type="match status" value="1"/>
</dbReference>
<reference evidence="2" key="1">
    <citation type="submission" date="2020-04" db="EMBL/GenBank/DDBJ databases">
        <authorList>
            <person name="Chiriac C."/>
            <person name="Salcher M."/>
            <person name="Ghai R."/>
            <person name="Kavagutti S V."/>
        </authorList>
    </citation>
    <scope>NUCLEOTIDE SEQUENCE</scope>
</reference>
<protein>
    <recommendedName>
        <fullName evidence="3">Single-stranded DNA-binding protein</fullName>
    </recommendedName>
</protein>
<organism evidence="2">
    <name type="scientific">uncultured Caudovirales phage</name>
    <dbReference type="NCBI Taxonomy" id="2100421"/>
    <lineage>
        <taxon>Viruses</taxon>
        <taxon>Duplodnaviria</taxon>
        <taxon>Heunggongvirae</taxon>
        <taxon>Uroviricota</taxon>
        <taxon>Caudoviricetes</taxon>
        <taxon>Peduoviridae</taxon>
        <taxon>Maltschvirus</taxon>
        <taxon>Maltschvirus maltsch</taxon>
    </lineage>
</organism>
<feature type="region of interest" description="Disordered" evidence="1">
    <location>
        <begin position="177"/>
        <end position="198"/>
    </location>
</feature>
<dbReference type="InterPro" id="IPR012340">
    <property type="entry name" value="NA-bd_OB-fold"/>
</dbReference>
<name>A0A6J5KTX3_9CAUD</name>
<evidence type="ECO:0000313" key="2">
    <source>
        <dbReference type="EMBL" id="CAB4124463.1"/>
    </source>
</evidence>
<gene>
    <name evidence="2" type="ORF">UFOVP63_3</name>
</gene>
<evidence type="ECO:0008006" key="3">
    <source>
        <dbReference type="Google" id="ProtNLM"/>
    </source>
</evidence>
<accession>A0A6J5KTX3</accession>
<sequence length="198" mass="21765">MASKYLNFITPIGSAKYPRLDQPYSWNEAAQRTQPDPEGQYECAIVMTKADAKPLIDLIKQACEEAGIKPKNLPYKEEIDRDSQEPTGNIEFKVKAYGKTKAGEKNIIRLFDAKGRPVPSKLAITSGSTIRCLGWVSVARLGARLNLREVQIINLAEGAVSGFEAVEGGFVYEADEDDTPMMSNPVEANEESHLGAPF</sequence>